<name>A0ACB8IHJ1_CITSI</name>
<keyword evidence="2" id="KW-1185">Reference proteome</keyword>
<comment type="caution">
    <text evidence="1">The sequence shown here is derived from an EMBL/GenBank/DDBJ whole genome shotgun (WGS) entry which is preliminary data.</text>
</comment>
<protein>
    <submittedName>
        <fullName evidence="1">LIM domain-containing protein WLIM2b</fullName>
    </submittedName>
</protein>
<reference evidence="2" key="1">
    <citation type="journal article" date="2023" name="Hortic. Res.">
        <title>A chromosome-level phased genome enabling allele-level studies in sweet orange: a case study on citrus Huanglongbing tolerance.</title>
        <authorList>
            <person name="Wu B."/>
            <person name="Yu Q."/>
            <person name="Deng Z."/>
            <person name="Duan Y."/>
            <person name="Luo F."/>
            <person name="Gmitter F. Jr."/>
        </authorList>
    </citation>
    <scope>NUCLEOTIDE SEQUENCE [LARGE SCALE GENOMIC DNA]</scope>
    <source>
        <strain evidence="2">cv. Valencia</strain>
    </source>
</reference>
<accession>A0ACB8IHJ1</accession>
<proteinExistence type="predicted"/>
<dbReference type="EMBL" id="CM039177">
    <property type="protein sequence ID" value="KAH9696222.1"/>
    <property type="molecule type" value="Genomic_DNA"/>
</dbReference>
<evidence type="ECO:0000313" key="2">
    <source>
        <dbReference type="Proteomes" id="UP000829398"/>
    </source>
</evidence>
<dbReference type="Proteomes" id="UP000829398">
    <property type="component" value="Chromosome 8"/>
</dbReference>
<evidence type="ECO:0000313" key="1">
    <source>
        <dbReference type="EMBL" id="KAH9696222.1"/>
    </source>
</evidence>
<gene>
    <name evidence="1" type="ORF">KPL71_023096</name>
</gene>
<organism evidence="1 2">
    <name type="scientific">Citrus sinensis</name>
    <name type="common">Sweet orange</name>
    <name type="synonym">Citrus aurantium var. sinensis</name>
    <dbReference type="NCBI Taxonomy" id="2711"/>
    <lineage>
        <taxon>Eukaryota</taxon>
        <taxon>Viridiplantae</taxon>
        <taxon>Streptophyta</taxon>
        <taxon>Embryophyta</taxon>
        <taxon>Tracheophyta</taxon>
        <taxon>Spermatophyta</taxon>
        <taxon>Magnoliopsida</taxon>
        <taxon>eudicotyledons</taxon>
        <taxon>Gunneridae</taxon>
        <taxon>Pentapetalae</taxon>
        <taxon>rosids</taxon>
        <taxon>malvids</taxon>
        <taxon>Sapindales</taxon>
        <taxon>Rutaceae</taxon>
        <taxon>Aurantioideae</taxon>
        <taxon>Citrus</taxon>
    </lineage>
</organism>
<sequence length="172" mass="19558">MSFIGTQQKCKVCEKTVYPVEQLSADGIVYHKSCFKCSHCKGTLKLSNYSSMEGVLYFKPHFEQLFKESGNFNKNFQSPAKLIEKLTRQDRLAKLPALCPSEKVAMESQAHHKSCFKCSHGGYSISPSNYAALEGIWYCKHHFSKLFKEKDSYNHLIKFASMKRVVASVPEA</sequence>